<keyword evidence="6" id="KW-1185">Reference proteome</keyword>
<accession>A0ABY7F9P4</accession>
<evidence type="ECO:0000259" key="4">
    <source>
        <dbReference type="PROSITE" id="PS50871"/>
    </source>
</evidence>
<dbReference type="Pfam" id="PF00386">
    <property type="entry name" value="C1q"/>
    <property type="match status" value="1"/>
</dbReference>
<dbReference type="PRINTS" id="PR00007">
    <property type="entry name" value="COMPLEMNTC1Q"/>
</dbReference>
<evidence type="ECO:0000256" key="3">
    <source>
        <dbReference type="ARBA" id="ARBA00022729"/>
    </source>
</evidence>
<evidence type="ECO:0000313" key="5">
    <source>
        <dbReference type="EMBL" id="WAR17509.1"/>
    </source>
</evidence>
<dbReference type="PROSITE" id="PS50871">
    <property type="entry name" value="C1Q"/>
    <property type="match status" value="1"/>
</dbReference>
<evidence type="ECO:0000256" key="1">
    <source>
        <dbReference type="ARBA" id="ARBA00004613"/>
    </source>
</evidence>
<evidence type="ECO:0000313" key="6">
    <source>
        <dbReference type="Proteomes" id="UP001164746"/>
    </source>
</evidence>
<comment type="subcellular location">
    <subcellularLocation>
        <location evidence="1">Secreted</location>
    </subcellularLocation>
</comment>
<protein>
    <recommendedName>
        <fullName evidence="4">C1q domain-containing protein</fullName>
    </recommendedName>
</protein>
<keyword evidence="3" id="KW-0732">Signal</keyword>
<dbReference type="PANTHER" id="PTHR22923">
    <property type="entry name" value="CEREBELLIN-RELATED"/>
    <property type="match status" value="1"/>
</dbReference>
<proteinExistence type="predicted"/>
<feature type="domain" description="C1q" evidence="4">
    <location>
        <begin position="29"/>
        <end position="162"/>
    </location>
</feature>
<dbReference type="Gene3D" id="2.60.120.40">
    <property type="match status" value="1"/>
</dbReference>
<dbReference type="EMBL" id="CP111021">
    <property type="protein sequence ID" value="WAR17509.1"/>
    <property type="molecule type" value="Genomic_DNA"/>
</dbReference>
<evidence type="ECO:0000256" key="2">
    <source>
        <dbReference type="ARBA" id="ARBA00022525"/>
    </source>
</evidence>
<dbReference type="SUPFAM" id="SSF49842">
    <property type="entry name" value="TNF-like"/>
    <property type="match status" value="1"/>
</dbReference>
<keyword evidence="2" id="KW-0964">Secreted</keyword>
<dbReference type="SMART" id="SM00110">
    <property type="entry name" value="C1Q"/>
    <property type="match status" value="1"/>
</dbReference>
<organism evidence="5 6">
    <name type="scientific">Mya arenaria</name>
    <name type="common">Soft-shell clam</name>
    <dbReference type="NCBI Taxonomy" id="6604"/>
    <lineage>
        <taxon>Eukaryota</taxon>
        <taxon>Metazoa</taxon>
        <taxon>Spiralia</taxon>
        <taxon>Lophotrochozoa</taxon>
        <taxon>Mollusca</taxon>
        <taxon>Bivalvia</taxon>
        <taxon>Autobranchia</taxon>
        <taxon>Heteroconchia</taxon>
        <taxon>Euheterodonta</taxon>
        <taxon>Imparidentia</taxon>
        <taxon>Neoheterodontei</taxon>
        <taxon>Myida</taxon>
        <taxon>Myoidea</taxon>
        <taxon>Myidae</taxon>
        <taxon>Mya</taxon>
    </lineage>
</organism>
<dbReference type="PANTHER" id="PTHR22923:SF116">
    <property type="entry name" value="C1Q DOMAIN-CONTAINING PROTEIN"/>
    <property type="match status" value="1"/>
</dbReference>
<dbReference type="InterPro" id="IPR001073">
    <property type="entry name" value="C1q_dom"/>
</dbReference>
<sequence length="162" mass="18445">MWTATLVGYRQELHYLRAENEALTVAANPEGEVVAFKAIHARDRTVDKGQILVFKDYVMNHGNAYDNLTGICVAPTKGLYLFSGQICTEVGQTLFFGLMVNFNAYMRDLPHDTSSRECSTFTEPIVLSEGDRVWVQAFRDNENIYEDEHRWSSFAGILIRNL</sequence>
<reference evidence="5" key="1">
    <citation type="submission" date="2022-11" db="EMBL/GenBank/DDBJ databases">
        <title>Centuries of genome instability and evolution in soft-shell clam transmissible cancer (bioRxiv).</title>
        <authorList>
            <person name="Hart S.F.M."/>
            <person name="Yonemitsu M.A."/>
            <person name="Giersch R.M."/>
            <person name="Beal B.F."/>
            <person name="Arriagada G."/>
            <person name="Davis B.W."/>
            <person name="Ostrander E.A."/>
            <person name="Goff S.P."/>
            <person name="Metzger M.J."/>
        </authorList>
    </citation>
    <scope>NUCLEOTIDE SEQUENCE</scope>
    <source>
        <strain evidence="5">MELC-2E11</strain>
        <tissue evidence="5">Siphon/mantle</tissue>
    </source>
</reference>
<name>A0ABY7F9P4_MYAAR</name>
<dbReference type="InterPro" id="IPR050822">
    <property type="entry name" value="Cerebellin_Synaptic_Org"/>
</dbReference>
<dbReference type="Proteomes" id="UP001164746">
    <property type="component" value="Chromosome 10"/>
</dbReference>
<gene>
    <name evidence="5" type="ORF">MAR_032103</name>
</gene>
<dbReference type="InterPro" id="IPR008983">
    <property type="entry name" value="Tumour_necrosis_fac-like_dom"/>
</dbReference>